<keyword evidence="3" id="KW-1185">Reference proteome</keyword>
<reference evidence="3" key="2">
    <citation type="submission" date="2018-04" db="EMBL/GenBank/DDBJ databases">
        <title>Draft genome sequence of Mycobacterium montefiorense isolated from Japanese black salamander.</title>
        <authorList>
            <person name="Fukano H."/>
            <person name="Yoshida M."/>
            <person name="Shimizu A."/>
            <person name="Iwao H."/>
            <person name="Kurata O."/>
            <person name="Katayama Y."/>
            <person name="Omatsu T."/>
            <person name="Mizutani T."/>
            <person name="Wada S."/>
            <person name="Hoshino Y."/>
        </authorList>
    </citation>
    <scope>NUCLEOTIDE SEQUENCE [LARGE SCALE GENOMIC DNA]</scope>
    <source>
        <strain evidence="3">BS</strain>
    </source>
</reference>
<evidence type="ECO:0000313" key="1">
    <source>
        <dbReference type="EMBL" id="GBG37866.1"/>
    </source>
</evidence>
<reference evidence="1" key="1">
    <citation type="journal article" date="2018" name="Genome Announc.">
        <title>Draft Genome Sequence of Mycobacterium montefiorense Isolated from Japanese Black Salamander (Hynobius nigrescens).</title>
        <authorList>
            <person name="Fukano H."/>
            <person name="Yoshida M."/>
            <person name="Shimizu A."/>
            <person name="Iwao H."/>
            <person name="Katayama Y."/>
            <person name="Omatsu T."/>
            <person name="Mizutani T."/>
            <person name="Kurata O."/>
            <person name="Wada S."/>
            <person name="Hoshino Y."/>
        </authorList>
    </citation>
    <scope>NUCLEOTIDE SEQUENCE</scope>
    <source>
        <strain evidence="1">BS</strain>
    </source>
</reference>
<dbReference type="Proteomes" id="UP000245060">
    <property type="component" value="Unassembled WGS sequence"/>
</dbReference>
<dbReference type="SUPFAM" id="SSF47336">
    <property type="entry name" value="ACP-like"/>
    <property type="match status" value="1"/>
</dbReference>
<name>A0AA37PNZ7_9MYCO</name>
<evidence type="ECO:0008006" key="5">
    <source>
        <dbReference type="Google" id="ProtNLM"/>
    </source>
</evidence>
<dbReference type="EMBL" id="BQYH01000021">
    <property type="protein sequence ID" value="GKU73444.1"/>
    <property type="molecule type" value="Genomic_DNA"/>
</dbReference>
<protein>
    <recommendedName>
        <fullName evidence="5">Carrier domain-containing protein</fullName>
    </recommendedName>
</protein>
<dbReference type="Proteomes" id="UP001139505">
    <property type="component" value="Unassembled WGS sequence"/>
</dbReference>
<evidence type="ECO:0000313" key="4">
    <source>
        <dbReference type="Proteomes" id="UP001139505"/>
    </source>
</evidence>
<dbReference type="EMBL" id="BFCH01000017">
    <property type="protein sequence ID" value="GBG37866.1"/>
    <property type="molecule type" value="Genomic_DNA"/>
</dbReference>
<reference evidence="2" key="4">
    <citation type="submission" date="2022-04" db="EMBL/GenBank/DDBJ databases">
        <authorList>
            <person name="Komine T."/>
            <person name="Fukano H."/>
            <person name="Wada S."/>
        </authorList>
    </citation>
    <scope>NUCLEOTIDE SEQUENCE</scope>
    <source>
        <strain evidence="2">NJB18185</strain>
    </source>
</reference>
<accession>A0AA37PNZ7</accession>
<gene>
    <name evidence="1" type="ORF">MmonteBS_22380</name>
    <name evidence="2" type="ORF">NJB18185_32150</name>
</gene>
<evidence type="ECO:0000313" key="2">
    <source>
        <dbReference type="EMBL" id="GKU73444.1"/>
    </source>
</evidence>
<proteinExistence type="predicted"/>
<evidence type="ECO:0000313" key="3">
    <source>
        <dbReference type="Proteomes" id="UP000245060"/>
    </source>
</evidence>
<comment type="caution">
    <text evidence="2">The sequence shown here is derived from an EMBL/GenBank/DDBJ whole genome shotgun (WGS) entry which is preliminary data.</text>
</comment>
<sequence length="97" mass="10676">MLDDRTWMSVGGLSVNVPGRLAVPPVVDDSSIGETVRLTMHVPQTEDVLDLIKLSLEAVSENEIPQLTTDLEIDDLGLSSVQMLELLAYIEESARRQ</sequence>
<dbReference type="InterPro" id="IPR036736">
    <property type="entry name" value="ACP-like_sf"/>
</dbReference>
<organism evidence="2 4">
    <name type="scientific">Mycobacterium montefiorense</name>
    <dbReference type="NCBI Taxonomy" id="154654"/>
    <lineage>
        <taxon>Bacteria</taxon>
        <taxon>Bacillati</taxon>
        <taxon>Actinomycetota</taxon>
        <taxon>Actinomycetes</taxon>
        <taxon>Mycobacteriales</taxon>
        <taxon>Mycobacteriaceae</taxon>
        <taxon>Mycobacterium</taxon>
        <taxon>Mycobacterium simiae complex</taxon>
    </lineage>
</organism>
<dbReference type="AlphaFoldDB" id="A0AA37PNZ7"/>
<reference evidence="2" key="3">
    <citation type="journal article" date="2022" name="Microbiol. Resour. Announc.">
        <title>Draft Genome Sequences of Eight Mycobacterium montefiorense Strains Isolated from Salamanders in Captivity.</title>
        <authorList>
            <person name="Komine T."/>
            <person name="Ihara H."/>
            <person name="Fukano H."/>
            <person name="Hoshino Y."/>
            <person name="Kurata O."/>
            <person name="Wada S."/>
        </authorList>
    </citation>
    <scope>NUCLEOTIDE SEQUENCE</scope>
    <source>
        <strain evidence="2">NJB18185</strain>
    </source>
</reference>